<dbReference type="GO" id="GO:0005829">
    <property type="term" value="C:cytosol"/>
    <property type="evidence" value="ECO:0007669"/>
    <property type="project" value="TreeGrafter"/>
</dbReference>
<sequence>MYSSALCIQGYVSKSCRSVCLGLKHERRPKIGTGGILANPVNLVLSSRIGRGSTQSFRAGIRSDVLKTYAMSTDPQTVEVVWALDFDGMLCDSVGESAQTAWKAATKLWPGIFSSEESISKKADIIEGMRVARPVIETGYENIPMVRAMLEGTSPESMLKGWETMLPQLMEKYGLNRAEMVELFGSTRDEWIEQDLEGWLAPNRFYPGVTEATKTAFENPRGAMYIVTTKQARFTEALLRDMAGIPFPSDRIFSQTVSGRPKSEVLAMLMEQHPNAELRFFEDKMGTLEKIAQMEGMDPWKLFLVDWGYNTEEERERARASDRIALIGPDQYAALMAP</sequence>
<dbReference type="EMBL" id="GBEZ01004123">
    <property type="protein sequence ID" value="JAC81068.1"/>
    <property type="molecule type" value="Transcribed_RNA"/>
</dbReference>
<gene>
    <name evidence="1" type="ORF">TSPGSL018_14694</name>
    <name evidence="2" type="ORF">TSPGSL018_8763</name>
</gene>
<reference evidence="1" key="1">
    <citation type="submission" date="2014-05" db="EMBL/GenBank/DDBJ databases">
        <title>The transcriptome of the halophilic microalga Tetraselmis sp. GSL018 isolated from the Great Salt Lake, Utah.</title>
        <authorList>
            <person name="Jinkerson R.E."/>
            <person name="D'Adamo S."/>
            <person name="Posewitz M.C."/>
        </authorList>
    </citation>
    <scope>NUCLEOTIDE SEQUENCE</scope>
    <source>
        <strain evidence="1">GSL018</strain>
    </source>
</reference>
<dbReference type="PANTHER" id="PTHR43434">
    <property type="entry name" value="PHOSPHOGLYCOLATE PHOSPHATASE"/>
    <property type="match status" value="1"/>
</dbReference>
<dbReference type="InterPro" id="IPR023214">
    <property type="entry name" value="HAD_sf"/>
</dbReference>
<dbReference type="GO" id="GO:0006281">
    <property type="term" value="P:DNA repair"/>
    <property type="evidence" value="ECO:0007669"/>
    <property type="project" value="TreeGrafter"/>
</dbReference>
<proteinExistence type="predicted"/>
<dbReference type="InterPro" id="IPR050155">
    <property type="entry name" value="HAD-like_hydrolase_sf"/>
</dbReference>
<dbReference type="GO" id="GO:0008967">
    <property type="term" value="F:phosphoglycolate phosphatase activity"/>
    <property type="evidence" value="ECO:0007669"/>
    <property type="project" value="TreeGrafter"/>
</dbReference>
<dbReference type="Gene3D" id="3.40.50.1000">
    <property type="entry name" value="HAD superfamily/HAD-like"/>
    <property type="match status" value="1"/>
</dbReference>
<evidence type="ECO:0000313" key="1">
    <source>
        <dbReference type="EMBL" id="JAC78617.1"/>
    </source>
</evidence>
<dbReference type="SUPFAM" id="SSF56784">
    <property type="entry name" value="HAD-like"/>
    <property type="match status" value="1"/>
</dbReference>
<organism evidence="1">
    <name type="scientific">Tetraselmis sp. GSL018</name>
    <dbReference type="NCBI Taxonomy" id="582737"/>
    <lineage>
        <taxon>Eukaryota</taxon>
        <taxon>Viridiplantae</taxon>
        <taxon>Chlorophyta</taxon>
        <taxon>core chlorophytes</taxon>
        <taxon>Chlorodendrophyceae</taxon>
        <taxon>Chlorodendrales</taxon>
        <taxon>Chlorodendraceae</taxon>
        <taxon>Tetraselmis</taxon>
    </lineage>
</organism>
<evidence type="ECO:0008006" key="3">
    <source>
        <dbReference type="Google" id="ProtNLM"/>
    </source>
</evidence>
<dbReference type="InterPro" id="IPR036412">
    <property type="entry name" value="HAD-like_sf"/>
</dbReference>
<protein>
    <recommendedName>
        <fullName evidence="3">Haloacid dehalogenase-like hydrolase</fullName>
    </recommendedName>
</protein>
<dbReference type="EMBL" id="GBEZ01006800">
    <property type="protein sequence ID" value="JAC78617.1"/>
    <property type="molecule type" value="Transcribed_RNA"/>
</dbReference>
<dbReference type="AlphaFoldDB" id="A0A061S0I7"/>
<accession>A0A061S0I7</accession>
<evidence type="ECO:0000313" key="2">
    <source>
        <dbReference type="EMBL" id="JAC81068.1"/>
    </source>
</evidence>
<name>A0A061S0I7_9CHLO</name>
<dbReference type="PANTHER" id="PTHR43434:SF21">
    <property type="entry name" value="SLL0295 PROTEIN"/>
    <property type="match status" value="1"/>
</dbReference>